<dbReference type="InterPro" id="IPR011712">
    <property type="entry name" value="Sig_transdc_His_kin_sub3_dim/P"/>
</dbReference>
<evidence type="ECO:0000313" key="6">
    <source>
        <dbReference type="EMBL" id="AOP45047.1"/>
    </source>
</evidence>
<dbReference type="GO" id="GO:0016020">
    <property type="term" value="C:membrane"/>
    <property type="evidence" value="ECO:0007669"/>
    <property type="project" value="InterPro"/>
</dbReference>
<dbReference type="OrthoDB" id="5241784at2"/>
<accession>A0A1D7VEB0</accession>
<keyword evidence="7" id="KW-1185">Reference proteome</keyword>
<evidence type="ECO:0000313" key="7">
    <source>
        <dbReference type="Proteomes" id="UP000094094"/>
    </source>
</evidence>
<evidence type="ECO:0000256" key="1">
    <source>
        <dbReference type="ARBA" id="ARBA00022679"/>
    </source>
</evidence>
<dbReference type="KEGG" id="slc:SL103_01205"/>
<keyword evidence="4" id="KW-1133">Transmembrane helix</keyword>
<feature type="transmembrane region" description="Helical" evidence="4">
    <location>
        <begin position="120"/>
        <end position="141"/>
    </location>
</feature>
<dbReference type="Pfam" id="PF07730">
    <property type="entry name" value="HisKA_3"/>
    <property type="match status" value="1"/>
</dbReference>
<evidence type="ECO:0000256" key="3">
    <source>
        <dbReference type="ARBA" id="ARBA00023012"/>
    </source>
</evidence>
<feature type="transmembrane region" description="Helical" evidence="4">
    <location>
        <begin position="146"/>
        <end position="165"/>
    </location>
</feature>
<reference evidence="6 7" key="1">
    <citation type="submission" date="2016-09" db="EMBL/GenBank/DDBJ databases">
        <title>Complete genome sequencing of Streptomyces lydicus 103 and metabolic pathways analysis of antibiotic biosynthesis.</title>
        <authorList>
            <person name="Jia N."/>
            <person name="Ding M.-Z."/>
            <person name="Gao F."/>
            <person name="Yuan Y.-J."/>
        </authorList>
    </citation>
    <scope>NUCLEOTIDE SEQUENCE [LARGE SCALE GENOMIC DNA]</scope>
    <source>
        <strain evidence="6 7">103</strain>
    </source>
</reference>
<organism evidence="6 7">
    <name type="scientific">Streptomyces lydicus</name>
    <dbReference type="NCBI Taxonomy" id="47763"/>
    <lineage>
        <taxon>Bacteria</taxon>
        <taxon>Bacillati</taxon>
        <taxon>Actinomycetota</taxon>
        <taxon>Actinomycetes</taxon>
        <taxon>Kitasatosporales</taxon>
        <taxon>Streptomycetaceae</taxon>
        <taxon>Streptomyces</taxon>
    </lineage>
</organism>
<protein>
    <recommendedName>
        <fullName evidence="5">Signal transduction histidine kinase subgroup 3 dimerisation and phosphoacceptor domain-containing protein</fullName>
    </recommendedName>
</protein>
<sequence length="421" mass="44283">MIRRVRAGWQRRSHMGRVDAYFRWTLYAVPWISLLGGVGPVMGGAAGTPTAVTLVGALAGLTVLHGGLAAPLLSRSLNRYLTRGATPRRLLLASAALALLAEFLLFTLVRVRGLAGQDGLSAAVLAMGGAVTPFFMAYCLVVAKRVFLAALGGAAVALALLMGLFTGVWGSSLGLAVLLVCAGVWSFVIARPTGWLLAVIGKLDAAHSTETRLAVAEERLRFGRDLHDVMGRNLAVIALKSELAVQLARRERPEAVAQMVEVQRIAQESQREIREVVRGYRKADLRAELAGARSILRAAGVDCRIDGEEDIRLPAEVESALGWVVREGTTNVLRHAPDVRRCALRARIDAERSVLVMTMENDGVGGVPAGAAGTGSAPGSGLKGLRERLHPLGGALTAGPGPKGSFRLTVELPVAGAAVAG</sequence>
<feature type="transmembrane region" description="Helical" evidence="4">
    <location>
        <begin position="51"/>
        <end position="70"/>
    </location>
</feature>
<dbReference type="CDD" id="cd16917">
    <property type="entry name" value="HATPase_UhpB-NarQ-NarX-like"/>
    <property type="match status" value="1"/>
</dbReference>
<dbReference type="PANTHER" id="PTHR24421">
    <property type="entry name" value="NITRATE/NITRITE SENSOR PROTEIN NARX-RELATED"/>
    <property type="match status" value="1"/>
</dbReference>
<dbReference type="Gene3D" id="3.30.565.10">
    <property type="entry name" value="Histidine kinase-like ATPase, C-terminal domain"/>
    <property type="match status" value="1"/>
</dbReference>
<keyword evidence="4" id="KW-0472">Membrane</keyword>
<feature type="transmembrane region" description="Helical" evidence="4">
    <location>
        <begin position="90"/>
        <end position="108"/>
    </location>
</feature>
<evidence type="ECO:0000259" key="5">
    <source>
        <dbReference type="Pfam" id="PF07730"/>
    </source>
</evidence>
<feature type="transmembrane region" description="Helical" evidence="4">
    <location>
        <begin position="21"/>
        <end position="39"/>
    </location>
</feature>
<dbReference type="Proteomes" id="UP000094094">
    <property type="component" value="Chromosome"/>
</dbReference>
<name>A0A1D7VEB0_9ACTN</name>
<keyword evidence="2" id="KW-0418">Kinase</keyword>
<feature type="domain" description="Signal transduction histidine kinase subgroup 3 dimerisation and phosphoacceptor" evidence="5">
    <location>
        <begin position="218"/>
        <end position="285"/>
    </location>
</feature>
<evidence type="ECO:0000256" key="2">
    <source>
        <dbReference type="ARBA" id="ARBA00022777"/>
    </source>
</evidence>
<keyword evidence="3" id="KW-0902">Two-component regulatory system</keyword>
<dbReference type="EMBL" id="CP017157">
    <property type="protein sequence ID" value="AOP45047.1"/>
    <property type="molecule type" value="Genomic_DNA"/>
</dbReference>
<dbReference type="GO" id="GO:0000155">
    <property type="term" value="F:phosphorelay sensor kinase activity"/>
    <property type="evidence" value="ECO:0007669"/>
    <property type="project" value="InterPro"/>
</dbReference>
<dbReference type="InterPro" id="IPR036890">
    <property type="entry name" value="HATPase_C_sf"/>
</dbReference>
<dbReference type="SUPFAM" id="SSF55874">
    <property type="entry name" value="ATPase domain of HSP90 chaperone/DNA topoisomerase II/histidine kinase"/>
    <property type="match status" value="1"/>
</dbReference>
<dbReference type="PANTHER" id="PTHR24421:SF63">
    <property type="entry name" value="SENSOR HISTIDINE KINASE DESK"/>
    <property type="match status" value="1"/>
</dbReference>
<dbReference type="GO" id="GO:0046983">
    <property type="term" value="F:protein dimerization activity"/>
    <property type="evidence" value="ECO:0007669"/>
    <property type="project" value="InterPro"/>
</dbReference>
<feature type="transmembrane region" description="Helical" evidence="4">
    <location>
        <begin position="171"/>
        <end position="190"/>
    </location>
</feature>
<gene>
    <name evidence="6" type="ORF">SL103_01205</name>
</gene>
<keyword evidence="1" id="KW-0808">Transferase</keyword>
<dbReference type="Gene3D" id="1.20.5.1930">
    <property type="match status" value="1"/>
</dbReference>
<keyword evidence="4" id="KW-0812">Transmembrane</keyword>
<dbReference type="InterPro" id="IPR050482">
    <property type="entry name" value="Sensor_HK_TwoCompSys"/>
</dbReference>
<dbReference type="AlphaFoldDB" id="A0A1D7VEB0"/>
<proteinExistence type="predicted"/>
<evidence type="ECO:0000256" key="4">
    <source>
        <dbReference type="SAM" id="Phobius"/>
    </source>
</evidence>